<evidence type="ECO:0000313" key="3">
    <source>
        <dbReference type="EMBL" id="RDW16172.1"/>
    </source>
</evidence>
<keyword evidence="1" id="KW-1133">Transmembrane helix</keyword>
<protein>
    <recommendedName>
        <fullName evidence="2">YdbS-like PH domain-containing protein</fullName>
    </recommendedName>
</protein>
<feature type="domain" description="YdbS-like PH" evidence="2">
    <location>
        <begin position="74"/>
        <end position="153"/>
    </location>
</feature>
<dbReference type="PIRSF" id="PIRSF026631">
    <property type="entry name" value="UCP026631"/>
    <property type="match status" value="1"/>
</dbReference>
<feature type="transmembrane region" description="Helical" evidence="1">
    <location>
        <begin position="194"/>
        <end position="215"/>
    </location>
</feature>
<sequence>MEIKPVDEKSLTLKKLHPSWIGFKLFKSMRSLILFIIFVFMVLDISSNSIFSIYGFSLIGLFIVYQIGTTILEWKHFTYYLNGEELFINKGKFVTMKRYFPLENIQGINQNTSFFHRLLGLTSLLIDVGSSDKNTSIKLEMISLKEASNIKKTLSEFGNINVSKEEYTEEISDEELKGNSLDKNIHYEIELSEILIASLTSLRLLFFLTVLYTIYSELSQFFSIEEHVNKILNYFQSSVTMLSVGIVLLLVCSMVYGVLKTYLQYGGLKVTSDPYRIYIEKGKGSKTNFSIPKDKIQALSINSGFIHKVLNIVNVKLISSIDTDDQDVKASNVLFPFIERSKAFKLIPEVIPTIELSKNIVNIPKQSLFVKLLRTTYAWLLFPLVIYYFIPGFWYIALLIFVFTITSQILSGLFSGYALNESFLQLKKGSIATRMFVTKRDKIERLMMSQSMIQRKMGLASLKVTIRSRPTKVITIHDIPLQIALQCQSWYIEGKNFSTELTIPNKLQNNTNLYH</sequence>
<dbReference type="Pfam" id="PF03703">
    <property type="entry name" value="bPH_2"/>
    <property type="match status" value="3"/>
</dbReference>
<dbReference type="InterPro" id="IPR005182">
    <property type="entry name" value="YdbS-like_PH"/>
</dbReference>
<feature type="domain" description="YdbS-like PH" evidence="2">
    <location>
        <begin position="276"/>
        <end position="346"/>
    </location>
</feature>
<dbReference type="Proteomes" id="UP000256520">
    <property type="component" value="Unassembled WGS sequence"/>
</dbReference>
<dbReference type="RefSeq" id="WP_115750675.1">
    <property type="nucleotide sequence ID" value="NZ_PIOD01000020.1"/>
</dbReference>
<proteinExistence type="predicted"/>
<feature type="transmembrane region" description="Helical" evidence="1">
    <location>
        <begin position="49"/>
        <end position="68"/>
    </location>
</feature>
<reference evidence="4" key="1">
    <citation type="submission" date="2017-11" db="EMBL/GenBank/DDBJ databases">
        <authorList>
            <person name="Zhu W."/>
        </authorList>
    </citation>
    <scope>NUCLEOTIDE SEQUENCE [LARGE SCALE GENOMIC DNA]</scope>
    <source>
        <strain evidence="4">CAU 1051</strain>
    </source>
</reference>
<dbReference type="OrthoDB" id="2317554at2"/>
<dbReference type="PANTHER" id="PTHR34473">
    <property type="entry name" value="UPF0699 TRANSMEMBRANE PROTEIN YDBS"/>
    <property type="match status" value="1"/>
</dbReference>
<evidence type="ECO:0000259" key="2">
    <source>
        <dbReference type="Pfam" id="PF03703"/>
    </source>
</evidence>
<dbReference type="InterPro" id="IPR014529">
    <property type="entry name" value="UCP026631"/>
</dbReference>
<keyword evidence="1" id="KW-0472">Membrane</keyword>
<name>A0A3D8PKH8_9BACI</name>
<evidence type="ECO:0000256" key="1">
    <source>
        <dbReference type="SAM" id="Phobius"/>
    </source>
</evidence>
<dbReference type="PANTHER" id="PTHR34473:SF2">
    <property type="entry name" value="UPF0699 TRANSMEMBRANE PROTEIN YDBT"/>
    <property type="match status" value="1"/>
</dbReference>
<organism evidence="3 4">
    <name type="scientific">Oceanobacillus chungangensis</name>
    <dbReference type="NCBI Taxonomy" id="1229152"/>
    <lineage>
        <taxon>Bacteria</taxon>
        <taxon>Bacillati</taxon>
        <taxon>Bacillota</taxon>
        <taxon>Bacilli</taxon>
        <taxon>Bacillales</taxon>
        <taxon>Bacillaceae</taxon>
        <taxon>Oceanobacillus</taxon>
    </lineage>
</organism>
<evidence type="ECO:0000313" key="4">
    <source>
        <dbReference type="Proteomes" id="UP000256520"/>
    </source>
</evidence>
<dbReference type="AlphaFoldDB" id="A0A3D8PKH8"/>
<keyword evidence="4" id="KW-1185">Reference proteome</keyword>
<feature type="domain" description="YdbS-like PH" evidence="2">
    <location>
        <begin position="415"/>
        <end position="481"/>
    </location>
</feature>
<accession>A0A3D8PKH8</accession>
<dbReference type="EMBL" id="PIOD01000020">
    <property type="protein sequence ID" value="RDW16172.1"/>
    <property type="molecule type" value="Genomic_DNA"/>
</dbReference>
<keyword evidence="1" id="KW-0812">Transmembrane</keyword>
<feature type="transmembrane region" description="Helical" evidence="1">
    <location>
        <begin position="235"/>
        <end position="259"/>
    </location>
</feature>
<comment type="caution">
    <text evidence="3">The sequence shown here is derived from an EMBL/GenBank/DDBJ whole genome shotgun (WGS) entry which is preliminary data.</text>
</comment>
<feature type="transmembrane region" description="Helical" evidence="1">
    <location>
        <begin position="21"/>
        <end position="43"/>
    </location>
</feature>
<gene>
    <name evidence="3" type="ORF">CWR45_14940</name>
</gene>